<feature type="domain" description="Methyltransferase" evidence="4">
    <location>
        <begin position="55"/>
        <end position="148"/>
    </location>
</feature>
<dbReference type="PANTHER" id="PTHR43464:SF19">
    <property type="entry name" value="UBIQUINONE BIOSYNTHESIS O-METHYLTRANSFERASE, MITOCHONDRIAL"/>
    <property type="match status" value="1"/>
</dbReference>
<accession>A0A7U3UQI1</accession>
<reference evidence="5 6" key="1">
    <citation type="journal article" date="2010" name="J. Bacteriol.">
        <title>Biochemical characterization of a novel indole prenyltransferase from Streptomyces sp. SN-593.</title>
        <authorList>
            <person name="Takahashi S."/>
            <person name="Takagi H."/>
            <person name="Toyoda A."/>
            <person name="Uramoto M."/>
            <person name="Nogawa T."/>
            <person name="Ueki M."/>
            <person name="Sakaki Y."/>
            <person name="Osada H."/>
        </authorList>
    </citation>
    <scope>NUCLEOTIDE SEQUENCE [LARGE SCALE GENOMIC DNA]</scope>
    <source>
        <strain evidence="5 6">SN-593</strain>
    </source>
</reference>
<dbReference type="GO" id="GO:0008168">
    <property type="term" value="F:methyltransferase activity"/>
    <property type="evidence" value="ECO:0007669"/>
    <property type="project" value="UniProtKB-KW"/>
</dbReference>
<reference evidence="5 6" key="4">
    <citation type="journal article" date="2020" name="Sci. Rep.">
        <title>beta-carboline chemical signals induce reveromycin production through a LuxR family regulator in Streptomyces sp. SN-593.</title>
        <authorList>
            <person name="Panthee S."/>
            <person name="Kito N."/>
            <person name="Hayashi T."/>
            <person name="Shimizu T."/>
            <person name="Ishikawa J."/>
            <person name="Hamamoto H."/>
            <person name="Osada H."/>
            <person name="Takahashi S."/>
        </authorList>
    </citation>
    <scope>NUCLEOTIDE SEQUENCE [LARGE SCALE GENOMIC DNA]</scope>
    <source>
        <strain evidence="5 6">SN-593</strain>
    </source>
</reference>
<evidence type="ECO:0000313" key="5">
    <source>
        <dbReference type="EMBL" id="BBA98520.1"/>
    </source>
</evidence>
<evidence type="ECO:0000259" key="4">
    <source>
        <dbReference type="Pfam" id="PF13649"/>
    </source>
</evidence>
<proteinExistence type="predicted"/>
<reference evidence="5 6" key="2">
    <citation type="journal article" date="2011" name="J. Antibiot.">
        <title>Furaquinocins I and J: novel polyketide isoprenoid hybrid compounds from Streptomyces reveromyceticus SN-593.</title>
        <authorList>
            <person name="Panthee S."/>
            <person name="Takahashi S."/>
            <person name="Takagi H."/>
            <person name="Nogawa T."/>
            <person name="Oowada E."/>
            <person name="Uramoto M."/>
            <person name="Osada H."/>
        </authorList>
    </citation>
    <scope>NUCLEOTIDE SEQUENCE [LARGE SCALE GENOMIC DNA]</scope>
    <source>
        <strain evidence="5 6">SN-593</strain>
    </source>
</reference>
<keyword evidence="1" id="KW-0489">Methyltransferase</keyword>
<protein>
    <recommendedName>
        <fullName evidence="4">Methyltransferase domain-containing protein</fullName>
    </recommendedName>
</protein>
<evidence type="ECO:0000256" key="3">
    <source>
        <dbReference type="ARBA" id="ARBA00022691"/>
    </source>
</evidence>
<dbReference type="AlphaFoldDB" id="A0A7U3UQI1"/>
<dbReference type="Gene3D" id="2.20.130.10">
    <property type="entry name" value="CAC2371-like domains"/>
    <property type="match status" value="1"/>
</dbReference>
<dbReference type="InterPro" id="IPR029063">
    <property type="entry name" value="SAM-dependent_MTases_sf"/>
</dbReference>
<organism evidence="5 6">
    <name type="scientific">Actinacidiphila reveromycinica</name>
    <dbReference type="NCBI Taxonomy" id="659352"/>
    <lineage>
        <taxon>Bacteria</taxon>
        <taxon>Bacillati</taxon>
        <taxon>Actinomycetota</taxon>
        <taxon>Actinomycetes</taxon>
        <taxon>Kitasatosporales</taxon>
        <taxon>Streptomycetaceae</taxon>
        <taxon>Actinacidiphila</taxon>
    </lineage>
</organism>
<keyword evidence="6" id="KW-1185">Reference proteome</keyword>
<evidence type="ECO:0000313" key="6">
    <source>
        <dbReference type="Proteomes" id="UP000595703"/>
    </source>
</evidence>
<reference evidence="5 6" key="3">
    <citation type="journal article" date="2011" name="Nat. Chem. Biol.">
        <title>Reveromycin A biosynthesis uses RevG and RevJ for stereospecific spiroacetal formation.</title>
        <authorList>
            <person name="Takahashi S."/>
            <person name="Toyoda A."/>
            <person name="Sekiyama Y."/>
            <person name="Takagi H."/>
            <person name="Nogawa T."/>
            <person name="Uramoto M."/>
            <person name="Suzuki R."/>
            <person name="Koshino H."/>
            <person name="Kumano T."/>
            <person name="Panthee S."/>
            <person name="Dairi T."/>
            <person name="Ishikawa J."/>
            <person name="Ikeda H."/>
            <person name="Sakaki Y."/>
            <person name="Osada H."/>
        </authorList>
    </citation>
    <scope>NUCLEOTIDE SEQUENCE [LARGE SCALE GENOMIC DNA]</scope>
    <source>
        <strain evidence="5 6">SN-593</strain>
    </source>
</reference>
<dbReference type="EMBL" id="AP018365">
    <property type="protein sequence ID" value="BBA98520.1"/>
    <property type="molecule type" value="Genomic_DNA"/>
</dbReference>
<dbReference type="GO" id="GO:0032259">
    <property type="term" value="P:methylation"/>
    <property type="evidence" value="ECO:0007669"/>
    <property type="project" value="UniProtKB-KW"/>
</dbReference>
<dbReference type="Pfam" id="PF13649">
    <property type="entry name" value="Methyltransf_25"/>
    <property type="match status" value="1"/>
</dbReference>
<dbReference type="SUPFAM" id="SSF53335">
    <property type="entry name" value="S-adenosyl-L-methionine-dependent methyltransferases"/>
    <property type="match status" value="1"/>
</dbReference>
<gene>
    <name evidence="5" type="ORF">RVR_4729</name>
</gene>
<dbReference type="KEGG" id="arev:RVR_4729"/>
<keyword evidence="3" id="KW-0949">S-adenosyl-L-methionine</keyword>
<evidence type="ECO:0000256" key="2">
    <source>
        <dbReference type="ARBA" id="ARBA00022679"/>
    </source>
</evidence>
<name>A0A7U3UQI1_9ACTN</name>
<dbReference type="RefSeq" id="WP_202234657.1">
    <property type="nucleotide sequence ID" value="NZ_AP018365.1"/>
</dbReference>
<dbReference type="PANTHER" id="PTHR43464">
    <property type="entry name" value="METHYLTRANSFERASE"/>
    <property type="match status" value="1"/>
</dbReference>
<dbReference type="InterPro" id="IPR041698">
    <property type="entry name" value="Methyltransf_25"/>
</dbReference>
<dbReference type="Proteomes" id="UP000595703">
    <property type="component" value="Chromosome"/>
</dbReference>
<evidence type="ECO:0000256" key="1">
    <source>
        <dbReference type="ARBA" id="ARBA00022603"/>
    </source>
</evidence>
<dbReference type="CDD" id="cd02440">
    <property type="entry name" value="AdoMet_MTases"/>
    <property type="match status" value="1"/>
</dbReference>
<dbReference type="Gene3D" id="3.40.50.150">
    <property type="entry name" value="Vaccinia Virus protein VP39"/>
    <property type="match status" value="1"/>
</dbReference>
<sequence length="271" mass="29444">MTATVPAVPTDHAAVAYDATAPFYDLLSQGDDYTVFGNILETLIKRADPPGTRLLDAGCGTGRSTVAFAERGFDPVGVDISAGMIDVARTKYADTGIGFHVHDLRLPFTAEGTYDVVLCMSDIVNYLADPAHLTEALASIGSVMRPGGVLVFDANTGRGYGLMTSTHVYEYDGLYATMSGRFLAREGDPKRFRMVMNAFRNSAEQPDVWRRERVEHLQRHHSREEFAAALDAAGLDLVAAHGLERDGSLSDDVDDQAHTKGLYVARRRADG</sequence>
<keyword evidence="2" id="KW-0808">Transferase</keyword>